<comment type="subcellular location">
    <subcellularLocation>
        <location evidence="2">Mitochondrion</location>
    </subcellularLocation>
</comment>
<keyword evidence="8" id="KW-0496">Mitochondrion</keyword>
<dbReference type="InterPro" id="IPR036188">
    <property type="entry name" value="FAD/NAD-bd_sf"/>
</dbReference>
<dbReference type="InterPro" id="IPR040131">
    <property type="entry name" value="MnmG_N"/>
</dbReference>
<dbReference type="GO" id="GO:0002098">
    <property type="term" value="P:tRNA wobble uridine modification"/>
    <property type="evidence" value="ECO:0007669"/>
    <property type="project" value="InterPro"/>
</dbReference>
<evidence type="ECO:0000256" key="2">
    <source>
        <dbReference type="ARBA" id="ARBA00004173"/>
    </source>
</evidence>
<evidence type="ECO:0000313" key="15">
    <source>
        <dbReference type="EMBL" id="CAG8477130.1"/>
    </source>
</evidence>
<dbReference type="FunFam" id="3.50.50.60:FF:000002">
    <property type="entry name" value="tRNA uridine 5-carboxymethylaminomethyl modification enzyme MnmG"/>
    <property type="match status" value="1"/>
</dbReference>
<evidence type="ECO:0000256" key="3">
    <source>
        <dbReference type="ARBA" id="ARBA00007653"/>
    </source>
</evidence>
<feature type="domain" description="MnmG N-terminal" evidence="13">
    <location>
        <begin position="478"/>
        <end position="887"/>
    </location>
</feature>
<keyword evidence="16" id="KW-1185">Reference proteome</keyword>
<dbReference type="PROSITE" id="PS01280">
    <property type="entry name" value="GIDA_1"/>
    <property type="match status" value="1"/>
</dbReference>
<evidence type="ECO:0000256" key="5">
    <source>
        <dbReference type="ARBA" id="ARBA00022694"/>
    </source>
</evidence>
<evidence type="ECO:0000256" key="9">
    <source>
        <dbReference type="ARBA" id="ARBA00038146"/>
    </source>
</evidence>
<keyword evidence="7" id="KW-0809">Transit peptide</keyword>
<dbReference type="SUPFAM" id="SSF63411">
    <property type="entry name" value="LuxS/MPP-like metallohydrolase"/>
    <property type="match status" value="2"/>
</dbReference>
<dbReference type="InterPro" id="IPR011765">
    <property type="entry name" value="Pept_M16_N"/>
</dbReference>
<dbReference type="PROSITE" id="PS01281">
    <property type="entry name" value="GIDA_2"/>
    <property type="match status" value="1"/>
</dbReference>
<proteinExistence type="inferred from homology"/>
<dbReference type="GO" id="GO:0030488">
    <property type="term" value="P:tRNA methylation"/>
    <property type="evidence" value="ECO:0007669"/>
    <property type="project" value="TreeGrafter"/>
</dbReference>
<evidence type="ECO:0000259" key="12">
    <source>
        <dbReference type="Pfam" id="PF00675"/>
    </source>
</evidence>
<dbReference type="SUPFAM" id="SSF51905">
    <property type="entry name" value="FAD/NAD(P)-binding domain"/>
    <property type="match status" value="1"/>
</dbReference>
<comment type="similarity">
    <text evidence="3">Belongs to the MnmG family.</text>
</comment>
<comment type="function">
    <text evidence="11">Component of the MSS1-MTO1 complex that catalyzes the 5-carboxymethylaminomethyluridine (cmnm(5)U) modification at the 34th wobble position (U34) of mitochondrial tRNAs.</text>
</comment>
<comment type="cofactor">
    <cofactor evidence="1">
        <name>FAD</name>
        <dbReference type="ChEBI" id="CHEBI:57692"/>
    </cofactor>
</comment>
<evidence type="ECO:0000259" key="13">
    <source>
        <dbReference type="Pfam" id="PF01134"/>
    </source>
</evidence>
<accession>A0A9N8WAY9</accession>
<organism evidence="15 16">
    <name type="scientific">Ambispora leptoticha</name>
    <dbReference type="NCBI Taxonomy" id="144679"/>
    <lineage>
        <taxon>Eukaryota</taxon>
        <taxon>Fungi</taxon>
        <taxon>Fungi incertae sedis</taxon>
        <taxon>Mucoromycota</taxon>
        <taxon>Glomeromycotina</taxon>
        <taxon>Glomeromycetes</taxon>
        <taxon>Archaeosporales</taxon>
        <taxon>Ambisporaceae</taxon>
        <taxon>Ambispora</taxon>
    </lineage>
</organism>
<evidence type="ECO:0000256" key="11">
    <source>
        <dbReference type="ARBA" id="ARBA00054993"/>
    </source>
</evidence>
<dbReference type="InterPro" id="IPR011249">
    <property type="entry name" value="Metalloenz_LuxS/M16"/>
</dbReference>
<dbReference type="InterPro" id="IPR004416">
    <property type="entry name" value="MnmG"/>
</dbReference>
<keyword evidence="6" id="KW-0274">FAD</keyword>
<evidence type="ECO:0000259" key="14">
    <source>
        <dbReference type="Pfam" id="PF05193"/>
    </source>
</evidence>
<dbReference type="Pfam" id="PF05193">
    <property type="entry name" value="Peptidase_M16_C"/>
    <property type="match status" value="1"/>
</dbReference>
<dbReference type="GO" id="GO:0005739">
    <property type="term" value="C:mitochondrion"/>
    <property type="evidence" value="ECO:0007669"/>
    <property type="project" value="UniProtKB-SubCell"/>
</dbReference>
<evidence type="ECO:0000256" key="7">
    <source>
        <dbReference type="ARBA" id="ARBA00022946"/>
    </source>
</evidence>
<dbReference type="Gene3D" id="3.30.830.10">
    <property type="entry name" value="Metalloenzyme, LuxS/M16 peptidase-like"/>
    <property type="match status" value="2"/>
</dbReference>
<dbReference type="InterPro" id="IPR007863">
    <property type="entry name" value="Peptidase_M16_C"/>
</dbReference>
<keyword evidence="5" id="KW-0819">tRNA processing</keyword>
<evidence type="ECO:0000313" key="16">
    <source>
        <dbReference type="Proteomes" id="UP000789508"/>
    </source>
</evidence>
<protein>
    <recommendedName>
        <fullName evidence="10">Cytochrome b-c1 complex subunit 2, mitochondrial</fullName>
    </recommendedName>
</protein>
<dbReference type="Gene3D" id="3.50.50.60">
    <property type="entry name" value="FAD/NAD(P)-binding domain"/>
    <property type="match status" value="2"/>
</dbReference>
<dbReference type="GO" id="GO:0016020">
    <property type="term" value="C:membrane"/>
    <property type="evidence" value="ECO:0007669"/>
    <property type="project" value="UniProtKB-ARBA"/>
</dbReference>
<feature type="domain" description="Peptidase M16 N-terminal" evidence="12">
    <location>
        <begin position="53"/>
        <end position="190"/>
    </location>
</feature>
<comment type="similarity">
    <text evidence="9">Belongs to the peptidase M16 family. UQCRC2/QCR2 subfamily.</text>
</comment>
<name>A0A9N8WAY9_9GLOM</name>
<dbReference type="GO" id="GO:0046872">
    <property type="term" value="F:metal ion binding"/>
    <property type="evidence" value="ECO:0007669"/>
    <property type="project" value="InterPro"/>
</dbReference>
<dbReference type="AlphaFoldDB" id="A0A9N8WAY9"/>
<dbReference type="FunFam" id="3.30.830.10:FF:000021">
    <property type="entry name" value="Cytochrome b-c1 complex subunit 2"/>
    <property type="match status" value="1"/>
</dbReference>
<dbReference type="PANTHER" id="PTHR11806">
    <property type="entry name" value="GLUCOSE INHIBITED DIVISION PROTEIN A"/>
    <property type="match status" value="1"/>
</dbReference>
<evidence type="ECO:0000256" key="6">
    <source>
        <dbReference type="ARBA" id="ARBA00022827"/>
    </source>
</evidence>
<dbReference type="NCBIfam" id="TIGR00136">
    <property type="entry name" value="mnmG_gidA"/>
    <property type="match status" value="1"/>
</dbReference>
<gene>
    <name evidence="15" type="ORF">ALEPTO_LOCUS2297</name>
</gene>
<dbReference type="OrthoDB" id="6369905at2759"/>
<dbReference type="GO" id="GO:0050660">
    <property type="term" value="F:flavin adenine dinucleotide binding"/>
    <property type="evidence" value="ECO:0007669"/>
    <property type="project" value="InterPro"/>
</dbReference>
<dbReference type="InterPro" id="IPR020595">
    <property type="entry name" value="MnmG-rel_CS"/>
</dbReference>
<evidence type="ECO:0000256" key="4">
    <source>
        <dbReference type="ARBA" id="ARBA00022630"/>
    </source>
</evidence>
<dbReference type="FunFam" id="3.50.50.60:FF:000145">
    <property type="entry name" value="tRNA uridine 5-carboxymethylaminomethyl modification enzyme"/>
    <property type="match status" value="1"/>
</dbReference>
<keyword evidence="4" id="KW-0285">Flavoprotein</keyword>
<reference evidence="15" key="1">
    <citation type="submission" date="2021-06" db="EMBL/GenBank/DDBJ databases">
        <authorList>
            <person name="Kallberg Y."/>
            <person name="Tangrot J."/>
            <person name="Rosling A."/>
        </authorList>
    </citation>
    <scope>NUCLEOTIDE SEQUENCE</scope>
    <source>
        <strain evidence="15">FL130A</strain>
    </source>
</reference>
<dbReference type="EMBL" id="CAJVPS010000326">
    <property type="protein sequence ID" value="CAG8477130.1"/>
    <property type="molecule type" value="Genomic_DNA"/>
</dbReference>
<dbReference type="InterPro" id="IPR002218">
    <property type="entry name" value="MnmG-rel"/>
</dbReference>
<evidence type="ECO:0000256" key="8">
    <source>
        <dbReference type="ARBA" id="ARBA00023128"/>
    </source>
</evidence>
<sequence>MLRIATKNLNKSGGRQLSAFINNQTNKIGQLRFFASVIDAPVHATNLTNGVTVVAIEDRTPASSVSIVVKAGPRFETSDNVGVTNYLKNFAFKATFRTTREVELLGGVLSANLTRENLILSAEFLPEDLPFFLEILSDTISKTKYTHYEFNDVKKLVNLESAAVESVPEVLGLDQAHAVAFRTGLGNSLFAKSSTKVTNVDIVKSFAEKVYTASNITIVGTAIDHKRLADLSEHYFNDLNSGTPLVSVSTDSKYYGGDLRIPNSSPTSHFVLGFPGAALGSKDYAVLQILRFILDGEKHTKWGVGVTALAQTINKLSTGTQMTTFNAGYSDIGLFGVFIQSHHPGSISKAAEATVEQLTNVAKGLISNEEFKRALAKAKFDTAASFETRGLKTELLGAYQVSASTPSALNAYANINTSDIQETAQKILKSKPTAIAIGDVSSLPYSDSLFHYQKAIPSKIISRNVIIAAKDPDALKYDVIVVGGGHAGTEASAAAARTGSKTLLITHRLDTIGEMSCNPSFGGIGKGVLVREIDALDGLCGKIADISGIQFHVLNRSKGPAVHGPRAQIDRKLYKRNMQECLFDYPNLEIKAGSVHDIIMHPSSTSLNTATSGNQDFSSSCYGQVQGVRLESGELIKASKIIITTGTFLQGEIHIGKIAYPSGRIGEAASVGLSKSLELAGFRLGRLKTGTPPRLDGKTINYTNLLPQYGDVPATPFSYLHTSVPFESQQVLCHQTRTNSATHKIILDNLSESIHIRETVKGPRYCPSIESKIIRFTDKAGHIIWLEPEGFDTDVVYPNGISITLPEEIQRKVLKTIPGLENATMLRPGYGVEYDYVDPRELYPTLETHRIKGLYLAGQINGTTGYEEAAAQGIIAGINASLSIRGKPPFILDRADAYIGVLIDDLVTKGVEEPYRIFTSRSEYRLSLRADNADYRLTPKGKFKLLI</sequence>
<dbReference type="Proteomes" id="UP000789508">
    <property type="component" value="Unassembled WGS sequence"/>
</dbReference>
<dbReference type="FunFam" id="3.30.830.10:FF:000039">
    <property type="entry name" value="Ubiquinol-cytochrome c reductase core subunit 2"/>
    <property type="match status" value="1"/>
</dbReference>
<comment type="caution">
    <text evidence="15">The sequence shown here is derived from an EMBL/GenBank/DDBJ whole genome shotgun (WGS) entry which is preliminary data.</text>
</comment>
<dbReference type="PANTHER" id="PTHR11806:SF0">
    <property type="entry name" value="PROTEIN MTO1 HOMOLOG, MITOCHONDRIAL"/>
    <property type="match status" value="1"/>
</dbReference>
<dbReference type="Pfam" id="PF00675">
    <property type="entry name" value="Peptidase_M16"/>
    <property type="match status" value="1"/>
</dbReference>
<dbReference type="Pfam" id="PF01134">
    <property type="entry name" value="GIDA"/>
    <property type="match status" value="1"/>
</dbReference>
<feature type="domain" description="Peptidase M16 C-terminal" evidence="14">
    <location>
        <begin position="200"/>
        <end position="376"/>
    </location>
</feature>
<evidence type="ECO:0000256" key="1">
    <source>
        <dbReference type="ARBA" id="ARBA00001974"/>
    </source>
</evidence>
<evidence type="ECO:0000256" key="10">
    <source>
        <dbReference type="ARBA" id="ARBA00040751"/>
    </source>
</evidence>